<reference evidence="2 3" key="1">
    <citation type="journal article" date="2024" name="Plant J.">
        <title>Genome sequences and population genomics reveal climatic adaptation and genomic divergence between two closely related sweetgum species.</title>
        <authorList>
            <person name="Xu W.Q."/>
            <person name="Ren C.Q."/>
            <person name="Zhang X.Y."/>
            <person name="Comes H.P."/>
            <person name="Liu X.H."/>
            <person name="Li Y.G."/>
            <person name="Kettle C.J."/>
            <person name="Jalonen R."/>
            <person name="Gaisberger H."/>
            <person name="Ma Y.Z."/>
            <person name="Qiu Y.X."/>
        </authorList>
    </citation>
    <scope>NUCLEOTIDE SEQUENCE [LARGE SCALE GENOMIC DNA]</scope>
    <source>
        <strain evidence="2">Hangzhou</strain>
    </source>
</reference>
<evidence type="ECO:0000313" key="3">
    <source>
        <dbReference type="Proteomes" id="UP001415857"/>
    </source>
</evidence>
<sequence>MEQGAICRRGQSGRFYSYERLAAIGFGLLAVFSPLYIDRRQETEEEVDLESWLPPLLLMVLVVAIALSRSSDRSLCRLDPYWIHRVVGSSCWDSCYSHRSCSGFEV</sequence>
<organism evidence="2 3">
    <name type="scientific">Liquidambar formosana</name>
    <name type="common">Formosan gum</name>
    <dbReference type="NCBI Taxonomy" id="63359"/>
    <lineage>
        <taxon>Eukaryota</taxon>
        <taxon>Viridiplantae</taxon>
        <taxon>Streptophyta</taxon>
        <taxon>Embryophyta</taxon>
        <taxon>Tracheophyta</taxon>
        <taxon>Spermatophyta</taxon>
        <taxon>Magnoliopsida</taxon>
        <taxon>eudicotyledons</taxon>
        <taxon>Gunneridae</taxon>
        <taxon>Pentapetalae</taxon>
        <taxon>Saxifragales</taxon>
        <taxon>Altingiaceae</taxon>
        <taxon>Liquidambar</taxon>
    </lineage>
</organism>
<protein>
    <submittedName>
        <fullName evidence="2">Uncharacterized protein</fullName>
    </submittedName>
</protein>
<evidence type="ECO:0000256" key="1">
    <source>
        <dbReference type="SAM" id="Phobius"/>
    </source>
</evidence>
<keyword evidence="1" id="KW-0472">Membrane</keyword>
<keyword evidence="3" id="KW-1185">Reference proteome</keyword>
<keyword evidence="1" id="KW-1133">Transmembrane helix</keyword>
<name>A0AAP0RB85_LIQFO</name>
<dbReference type="PANTHER" id="PTHR35758:SF2">
    <property type="entry name" value="TRANSMEMBRANE PROTEIN"/>
    <property type="match status" value="1"/>
</dbReference>
<dbReference type="Proteomes" id="UP001415857">
    <property type="component" value="Unassembled WGS sequence"/>
</dbReference>
<dbReference type="EMBL" id="JBBPBK010000012">
    <property type="protein sequence ID" value="KAK9273797.1"/>
    <property type="molecule type" value="Genomic_DNA"/>
</dbReference>
<feature type="transmembrane region" description="Helical" evidence="1">
    <location>
        <begin position="21"/>
        <end position="37"/>
    </location>
</feature>
<evidence type="ECO:0000313" key="2">
    <source>
        <dbReference type="EMBL" id="KAK9273797.1"/>
    </source>
</evidence>
<proteinExistence type="predicted"/>
<dbReference type="PANTHER" id="PTHR35758">
    <property type="entry name" value="TRANSMEMBRANE PROTEIN"/>
    <property type="match status" value="1"/>
</dbReference>
<feature type="transmembrane region" description="Helical" evidence="1">
    <location>
        <begin position="49"/>
        <end position="67"/>
    </location>
</feature>
<gene>
    <name evidence="2" type="ORF">L1049_018607</name>
</gene>
<dbReference type="AlphaFoldDB" id="A0AAP0RB85"/>
<accession>A0AAP0RB85</accession>
<keyword evidence="1" id="KW-0812">Transmembrane</keyword>
<comment type="caution">
    <text evidence="2">The sequence shown here is derived from an EMBL/GenBank/DDBJ whole genome shotgun (WGS) entry which is preliminary data.</text>
</comment>